<dbReference type="PRINTS" id="PR00420">
    <property type="entry name" value="RNGMNOXGNASE"/>
</dbReference>
<keyword evidence="5" id="KW-1185">Reference proteome</keyword>
<dbReference type="Proteomes" id="UP001501116">
    <property type="component" value="Unassembled WGS sequence"/>
</dbReference>
<feature type="domain" description="FAD-binding" evidence="3">
    <location>
        <begin position="281"/>
        <end position="336"/>
    </location>
</feature>
<keyword evidence="2" id="KW-0503">Monooxygenase</keyword>
<evidence type="ECO:0000259" key="3">
    <source>
        <dbReference type="Pfam" id="PF01494"/>
    </source>
</evidence>
<dbReference type="NCBIfam" id="NF005720">
    <property type="entry name" value="PRK07538.1"/>
    <property type="match status" value="1"/>
</dbReference>
<name>A0ABN2RTW4_9PSEU</name>
<dbReference type="EMBL" id="BAAANN010000025">
    <property type="protein sequence ID" value="GAA1974810.1"/>
    <property type="molecule type" value="Genomic_DNA"/>
</dbReference>
<reference evidence="4 5" key="1">
    <citation type="journal article" date="2019" name="Int. J. Syst. Evol. Microbiol.">
        <title>The Global Catalogue of Microorganisms (GCM) 10K type strain sequencing project: providing services to taxonomists for standard genome sequencing and annotation.</title>
        <authorList>
            <consortium name="The Broad Institute Genomics Platform"/>
            <consortium name="The Broad Institute Genome Sequencing Center for Infectious Disease"/>
            <person name="Wu L."/>
            <person name="Ma J."/>
        </authorList>
    </citation>
    <scope>NUCLEOTIDE SEQUENCE [LARGE SCALE GENOMIC DNA]</scope>
    <source>
        <strain evidence="4 5">JCM 14545</strain>
    </source>
</reference>
<evidence type="ECO:0000313" key="5">
    <source>
        <dbReference type="Proteomes" id="UP001501116"/>
    </source>
</evidence>
<keyword evidence="1" id="KW-0560">Oxidoreductase</keyword>
<gene>
    <name evidence="4" type="ORF">GCM10009754_57480</name>
</gene>
<evidence type="ECO:0000256" key="1">
    <source>
        <dbReference type="ARBA" id="ARBA00023002"/>
    </source>
</evidence>
<protein>
    <submittedName>
        <fullName evidence="4">Flavin-dependent oxidoreductase</fullName>
    </submittedName>
</protein>
<sequence length="375" mass="39923">MGVLIAGAGIGGLTAALTLHAKGIESTVIEKVRDPKPLGVGINVLPHAVRELEELGLGDRLPEIGVATAEHVYVDERGERLFVEPRGLAGGYDSPQYSVHRGKLQMLLLDVVRERLGRDAVRTGSGLLGFEQDAGEVRVRVPDGTLTADVLIAADGVHSTVRAALHPGEGPLQWSGTRMWRGVTEGDSFFGGRSAVLVRGLKAEMIIYPIGPNSINWVVLAREAGPGPLPGDAGWNTPGDVTDVLAHVGDWDFDWLDVPWLVSNSEGLLEYPMVDRDPLPHWGTGRVTLLGDAAHPMYPVGANGASQSIVDARVLADELARDFPGGLAAYEKIRREDTASVVAANREMHAALDARSAADLAATTAAYRQQTAADR</sequence>
<dbReference type="InterPro" id="IPR036188">
    <property type="entry name" value="FAD/NAD-bd_sf"/>
</dbReference>
<proteinExistence type="predicted"/>
<dbReference type="RefSeq" id="WP_344425582.1">
    <property type="nucleotide sequence ID" value="NZ_BAAANN010000025.1"/>
</dbReference>
<evidence type="ECO:0000313" key="4">
    <source>
        <dbReference type="EMBL" id="GAA1974810.1"/>
    </source>
</evidence>
<dbReference type="PANTHER" id="PTHR13789">
    <property type="entry name" value="MONOOXYGENASE"/>
    <property type="match status" value="1"/>
</dbReference>
<dbReference type="PANTHER" id="PTHR13789:SF268">
    <property type="entry name" value="5-METHYLPHENAZINE-1-CARBOXYLATE 1-MONOOXYGENASE"/>
    <property type="match status" value="1"/>
</dbReference>
<dbReference type="InterPro" id="IPR050493">
    <property type="entry name" value="FAD-dep_Monooxygenase_BioMet"/>
</dbReference>
<feature type="domain" description="FAD-binding" evidence="3">
    <location>
        <begin position="3"/>
        <end position="166"/>
    </location>
</feature>
<dbReference type="Pfam" id="PF01494">
    <property type="entry name" value="FAD_binding_3"/>
    <property type="match status" value="2"/>
</dbReference>
<accession>A0ABN2RTW4</accession>
<dbReference type="Gene3D" id="3.50.50.60">
    <property type="entry name" value="FAD/NAD(P)-binding domain"/>
    <property type="match status" value="1"/>
</dbReference>
<dbReference type="InterPro" id="IPR002938">
    <property type="entry name" value="FAD-bd"/>
</dbReference>
<evidence type="ECO:0000256" key="2">
    <source>
        <dbReference type="ARBA" id="ARBA00023033"/>
    </source>
</evidence>
<organism evidence="4 5">
    <name type="scientific">Amycolatopsis minnesotensis</name>
    <dbReference type="NCBI Taxonomy" id="337894"/>
    <lineage>
        <taxon>Bacteria</taxon>
        <taxon>Bacillati</taxon>
        <taxon>Actinomycetota</taxon>
        <taxon>Actinomycetes</taxon>
        <taxon>Pseudonocardiales</taxon>
        <taxon>Pseudonocardiaceae</taxon>
        <taxon>Amycolatopsis</taxon>
    </lineage>
</organism>
<dbReference type="Gene3D" id="3.30.9.30">
    <property type="match status" value="1"/>
</dbReference>
<dbReference type="SUPFAM" id="SSF51905">
    <property type="entry name" value="FAD/NAD(P)-binding domain"/>
    <property type="match status" value="1"/>
</dbReference>
<comment type="caution">
    <text evidence="4">The sequence shown here is derived from an EMBL/GenBank/DDBJ whole genome shotgun (WGS) entry which is preliminary data.</text>
</comment>
<dbReference type="SUPFAM" id="SSF54373">
    <property type="entry name" value="FAD-linked reductases, C-terminal domain"/>
    <property type="match status" value="1"/>
</dbReference>